<proteinExistence type="predicted"/>
<comment type="caution">
    <text evidence="1">The sequence shown here is derived from an EMBL/GenBank/DDBJ whole genome shotgun (WGS) entry which is preliminary data.</text>
</comment>
<dbReference type="InterPro" id="IPR032710">
    <property type="entry name" value="NTF2-like_dom_sf"/>
</dbReference>
<dbReference type="AlphaFoldDB" id="A0A9D2LEJ9"/>
<evidence type="ECO:0000313" key="1">
    <source>
        <dbReference type="EMBL" id="HJB10891.1"/>
    </source>
</evidence>
<dbReference type="Proteomes" id="UP000823823">
    <property type="component" value="Unassembled WGS sequence"/>
</dbReference>
<name>A0A9D2LEJ9_9MICO</name>
<reference evidence="1" key="2">
    <citation type="submission" date="2021-04" db="EMBL/GenBank/DDBJ databases">
        <authorList>
            <person name="Gilroy R."/>
        </authorList>
    </citation>
    <scope>NUCLEOTIDE SEQUENCE</scope>
    <source>
        <strain evidence="1">ChiHjej13B12-24818</strain>
    </source>
</reference>
<dbReference type="Gene3D" id="3.10.450.50">
    <property type="match status" value="1"/>
</dbReference>
<reference evidence="1" key="1">
    <citation type="journal article" date="2021" name="PeerJ">
        <title>Extensive microbial diversity within the chicken gut microbiome revealed by metagenomics and culture.</title>
        <authorList>
            <person name="Gilroy R."/>
            <person name="Ravi A."/>
            <person name="Getino M."/>
            <person name="Pursley I."/>
            <person name="Horton D.L."/>
            <person name="Alikhan N.F."/>
            <person name="Baker D."/>
            <person name="Gharbi K."/>
            <person name="Hall N."/>
            <person name="Watson M."/>
            <person name="Adriaenssens E.M."/>
            <person name="Foster-Nyarko E."/>
            <person name="Jarju S."/>
            <person name="Secka A."/>
            <person name="Antonio M."/>
            <person name="Oren A."/>
            <person name="Chaudhuri R.R."/>
            <person name="La Ragione R."/>
            <person name="Hildebrand F."/>
            <person name="Pallen M.J."/>
        </authorList>
    </citation>
    <scope>NUCLEOTIDE SEQUENCE</scope>
    <source>
        <strain evidence="1">ChiHjej13B12-24818</strain>
    </source>
</reference>
<protein>
    <recommendedName>
        <fullName evidence="3">SnoaL-like domain-containing protein</fullName>
    </recommendedName>
</protein>
<accession>A0A9D2LEJ9</accession>
<organism evidence="1 2">
    <name type="scientific">Candidatus Brachybacterium merdavium</name>
    <dbReference type="NCBI Taxonomy" id="2838513"/>
    <lineage>
        <taxon>Bacteria</taxon>
        <taxon>Bacillati</taxon>
        <taxon>Actinomycetota</taxon>
        <taxon>Actinomycetes</taxon>
        <taxon>Micrococcales</taxon>
        <taxon>Dermabacteraceae</taxon>
        <taxon>Brachybacterium</taxon>
    </lineage>
</organism>
<evidence type="ECO:0000313" key="2">
    <source>
        <dbReference type="Proteomes" id="UP000823823"/>
    </source>
</evidence>
<gene>
    <name evidence="1" type="ORF">H9786_10255</name>
</gene>
<dbReference type="EMBL" id="DWZH01000080">
    <property type="protein sequence ID" value="HJB10891.1"/>
    <property type="molecule type" value="Genomic_DNA"/>
</dbReference>
<evidence type="ECO:0008006" key="3">
    <source>
        <dbReference type="Google" id="ProtNLM"/>
    </source>
</evidence>
<dbReference type="SUPFAM" id="SSF54427">
    <property type="entry name" value="NTF2-like"/>
    <property type="match status" value="1"/>
</dbReference>
<sequence length="100" mass="10483">MQITRPSDCGKAPGIAIVGEFAAKWAAGEATAVAEWLTDDASWSLIGAGTHSGPEAAEQVIPRRMGFSHALRFASTSKTAKIAEVRSYCIETGSDEARSA</sequence>